<accession>A0A6C0CYF2</accession>
<proteinExistence type="predicted"/>
<reference evidence="1" key="1">
    <citation type="journal article" date="2020" name="Nature">
        <title>Giant virus diversity and host interactions through global metagenomics.</title>
        <authorList>
            <person name="Schulz F."/>
            <person name="Roux S."/>
            <person name="Paez-Espino D."/>
            <person name="Jungbluth S."/>
            <person name="Walsh D.A."/>
            <person name="Denef V.J."/>
            <person name="McMahon K.D."/>
            <person name="Konstantinidis K.T."/>
            <person name="Eloe-Fadrosh E.A."/>
            <person name="Kyrpides N.C."/>
            <person name="Woyke T."/>
        </authorList>
    </citation>
    <scope>NUCLEOTIDE SEQUENCE</scope>
    <source>
        <strain evidence="1">GVMAG-M-3300023174-104</strain>
    </source>
</reference>
<dbReference type="AlphaFoldDB" id="A0A6C0CYF2"/>
<evidence type="ECO:0000313" key="1">
    <source>
        <dbReference type="EMBL" id="QHT09856.1"/>
    </source>
</evidence>
<organism evidence="1">
    <name type="scientific">viral metagenome</name>
    <dbReference type="NCBI Taxonomy" id="1070528"/>
    <lineage>
        <taxon>unclassified sequences</taxon>
        <taxon>metagenomes</taxon>
        <taxon>organismal metagenomes</taxon>
    </lineage>
</organism>
<dbReference type="EMBL" id="MN739518">
    <property type="protein sequence ID" value="QHT09856.1"/>
    <property type="molecule type" value="Genomic_DNA"/>
</dbReference>
<name>A0A6C0CYF2_9ZZZZ</name>
<protein>
    <submittedName>
        <fullName evidence="1">Uncharacterized protein</fullName>
    </submittedName>
</protein>
<sequence>MELSHLAILQYKQGKHNMEITFLKKKKEGKGFFLVKKDGKIEDIQSLYPTQAAKLLFAKIKELKHFKFVDGDKWKEFVLFNSVDDETNTYQQDTIMNHIQQRLYPK</sequence>